<protein>
    <submittedName>
        <fullName evidence="1">Uncharacterized protein</fullName>
    </submittedName>
</protein>
<reference evidence="2" key="1">
    <citation type="journal article" date="2022" name="Mol. Ecol. Resour.">
        <title>The genomes of chicory, endive, great burdock and yacon provide insights into Asteraceae palaeo-polyploidization history and plant inulin production.</title>
        <authorList>
            <person name="Fan W."/>
            <person name="Wang S."/>
            <person name="Wang H."/>
            <person name="Wang A."/>
            <person name="Jiang F."/>
            <person name="Liu H."/>
            <person name="Zhao H."/>
            <person name="Xu D."/>
            <person name="Zhang Y."/>
        </authorList>
    </citation>
    <scope>NUCLEOTIDE SEQUENCE [LARGE SCALE GENOMIC DNA]</scope>
    <source>
        <strain evidence="2">cv. Yunnan</strain>
    </source>
</reference>
<organism evidence="1 2">
    <name type="scientific">Smallanthus sonchifolius</name>
    <dbReference type="NCBI Taxonomy" id="185202"/>
    <lineage>
        <taxon>Eukaryota</taxon>
        <taxon>Viridiplantae</taxon>
        <taxon>Streptophyta</taxon>
        <taxon>Embryophyta</taxon>
        <taxon>Tracheophyta</taxon>
        <taxon>Spermatophyta</taxon>
        <taxon>Magnoliopsida</taxon>
        <taxon>eudicotyledons</taxon>
        <taxon>Gunneridae</taxon>
        <taxon>Pentapetalae</taxon>
        <taxon>asterids</taxon>
        <taxon>campanulids</taxon>
        <taxon>Asterales</taxon>
        <taxon>Asteraceae</taxon>
        <taxon>Asteroideae</taxon>
        <taxon>Heliantheae alliance</taxon>
        <taxon>Millerieae</taxon>
        <taxon>Smallanthus</taxon>
    </lineage>
</organism>
<gene>
    <name evidence="1" type="ORF">L1987_12883</name>
</gene>
<dbReference type="EMBL" id="CM042021">
    <property type="protein sequence ID" value="KAI3819061.1"/>
    <property type="molecule type" value="Genomic_DNA"/>
</dbReference>
<keyword evidence="2" id="KW-1185">Reference proteome</keyword>
<name>A0ACB9JH99_9ASTR</name>
<evidence type="ECO:0000313" key="1">
    <source>
        <dbReference type="EMBL" id="KAI3819061.1"/>
    </source>
</evidence>
<comment type="caution">
    <text evidence="1">The sequence shown here is derived from an EMBL/GenBank/DDBJ whole genome shotgun (WGS) entry which is preliminary data.</text>
</comment>
<evidence type="ECO:0000313" key="2">
    <source>
        <dbReference type="Proteomes" id="UP001056120"/>
    </source>
</evidence>
<reference evidence="1 2" key="2">
    <citation type="journal article" date="2022" name="Mol. Ecol. Resour.">
        <title>The genomes of chicory, endive, great burdock and yacon provide insights into Asteraceae paleo-polyploidization history and plant inulin production.</title>
        <authorList>
            <person name="Fan W."/>
            <person name="Wang S."/>
            <person name="Wang H."/>
            <person name="Wang A."/>
            <person name="Jiang F."/>
            <person name="Liu H."/>
            <person name="Zhao H."/>
            <person name="Xu D."/>
            <person name="Zhang Y."/>
        </authorList>
    </citation>
    <scope>NUCLEOTIDE SEQUENCE [LARGE SCALE GENOMIC DNA]</scope>
    <source>
        <strain evidence="2">cv. Yunnan</strain>
        <tissue evidence="1">Leaves</tissue>
    </source>
</reference>
<sequence length="77" mass="9097">MAADFCCILHSLSYYHSWQLVMLRSKSFDDHKTVGHGCMVQMLKLEKMRLDFRKELKPQKKKILERAQTEIAIREGV</sequence>
<dbReference type="Proteomes" id="UP001056120">
    <property type="component" value="Linkage Group LG04"/>
</dbReference>
<proteinExistence type="predicted"/>
<accession>A0ACB9JH99</accession>